<organism evidence="4 5">
    <name type="scientific">Mesorhizobium australicum</name>
    <dbReference type="NCBI Taxonomy" id="536018"/>
    <lineage>
        <taxon>Bacteria</taxon>
        <taxon>Pseudomonadati</taxon>
        <taxon>Pseudomonadota</taxon>
        <taxon>Alphaproteobacteria</taxon>
        <taxon>Hyphomicrobiales</taxon>
        <taxon>Phyllobacteriaceae</taxon>
        <taxon>Mesorhizobium</taxon>
    </lineage>
</organism>
<accession>A0A1X7N5T8</accession>
<evidence type="ECO:0000256" key="2">
    <source>
        <dbReference type="ARBA" id="ARBA00023239"/>
    </source>
</evidence>
<name>A0A1X7N5T8_9HYPH</name>
<evidence type="ECO:0000259" key="3">
    <source>
        <dbReference type="SMART" id="SM01007"/>
    </source>
</evidence>
<dbReference type="InterPro" id="IPR001303">
    <property type="entry name" value="Aldolase_II/adducin_N"/>
</dbReference>
<dbReference type="Pfam" id="PF00596">
    <property type="entry name" value="Aldolase_II"/>
    <property type="match status" value="1"/>
</dbReference>
<dbReference type="EMBL" id="FXBL01000004">
    <property type="protein sequence ID" value="SMH32792.1"/>
    <property type="molecule type" value="Genomic_DNA"/>
</dbReference>
<dbReference type="Proteomes" id="UP000193083">
    <property type="component" value="Unassembled WGS sequence"/>
</dbReference>
<dbReference type="InterPro" id="IPR036409">
    <property type="entry name" value="Aldolase_II/adducin_N_sf"/>
</dbReference>
<keyword evidence="2" id="KW-0456">Lyase</keyword>
<dbReference type="Gene3D" id="3.40.225.10">
    <property type="entry name" value="Class II aldolase/adducin N-terminal domain"/>
    <property type="match status" value="1"/>
</dbReference>
<dbReference type="AlphaFoldDB" id="A0A1X7N5T8"/>
<dbReference type="RefSeq" id="WP_085463442.1">
    <property type="nucleotide sequence ID" value="NZ_FXBL01000004.1"/>
</dbReference>
<proteinExistence type="predicted"/>
<dbReference type="OrthoDB" id="5291399at2"/>
<dbReference type="SMART" id="SM01007">
    <property type="entry name" value="Aldolase_II"/>
    <property type="match status" value="1"/>
</dbReference>
<feature type="domain" description="Class II aldolase/adducin N-terminal" evidence="3">
    <location>
        <begin position="12"/>
        <end position="196"/>
    </location>
</feature>
<dbReference type="SUPFAM" id="SSF53639">
    <property type="entry name" value="AraD/HMP-PK domain-like"/>
    <property type="match status" value="1"/>
</dbReference>
<dbReference type="PANTHER" id="PTHR22789">
    <property type="entry name" value="FUCULOSE PHOSPHATE ALDOLASE"/>
    <property type="match status" value="1"/>
</dbReference>
<dbReference type="GO" id="GO:0019323">
    <property type="term" value="P:pentose catabolic process"/>
    <property type="evidence" value="ECO:0007669"/>
    <property type="project" value="TreeGrafter"/>
</dbReference>
<keyword evidence="5" id="KW-1185">Reference proteome</keyword>
<keyword evidence="1" id="KW-0479">Metal-binding</keyword>
<dbReference type="GO" id="GO:0016832">
    <property type="term" value="F:aldehyde-lyase activity"/>
    <property type="evidence" value="ECO:0007669"/>
    <property type="project" value="TreeGrafter"/>
</dbReference>
<reference evidence="4 5" key="1">
    <citation type="submission" date="2017-04" db="EMBL/GenBank/DDBJ databases">
        <authorList>
            <person name="Afonso C.L."/>
            <person name="Miller P.J."/>
            <person name="Scott M.A."/>
            <person name="Spackman E."/>
            <person name="Goraichik I."/>
            <person name="Dimitrov K.M."/>
            <person name="Suarez D.L."/>
            <person name="Swayne D.E."/>
        </authorList>
    </citation>
    <scope>NUCLEOTIDE SEQUENCE [LARGE SCALE GENOMIC DNA]</scope>
    <source>
        <strain evidence="4 5">B5P</strain>
    </source>
</reference>
<dbReference type="GO" id="GO:0005829">
    <property type="term" value="C:cytosol"/>
    <property type="evidence" value="ECO:0007669"/>
    <property type="project" value="TreeGrafter"/>
</dbReference>
<dbReference type="InterPro" id="IPR050197">
    <property type="entry name" value="Aldolase_class_II_sugar_metab"/>
</dbReference>
<gene>
    <name evidence="4" type="ORF">SAMN02982922_1342</name>
</gene>
<dbReference type="PANTHER" id="PTHR22789:SF0">
    <property type="entry name" value="3-OXO-TETRONATE 4-PHOSPHATE DECARBOXYLASE-RELATED"/>
    <property type="match status" value="1"/>
</dbReference>
<evidence type="ECO:0000313" key="4">
    <source>
        <dbReference type="EMBL" id="SMH32792.1"/>
    </source>
</evidence>
<evidence type="ECO:0000313" key="5">
    <source>
        <dbReference type="Proteomes" id="UP000193083"/>
    </source>
</evidence>
<protein>
    <submittedName>
        <fullName evidence="4">HCOMODA/2-hydroxy-3-carboxy-muconic semialdehyde decarboxylase</fullName>
    </submittedName>
</protein>
<sequence>MHDDAIVRTTIQELVIANRALAAENVIDDFGHVSARHPLRPDRFLLSRSRSPMLVSADDIMEFELDGTPVDQNGRRVYAERFIHAAIFAARPEVNCVTHHHARSVLPFTVTDTVLRPMFHMASVIGHAVPVWESQDEFGDTNMLVDTLPMGESLARALGDGTCALLRGHGAVCAASTIAGACLVSVYLKENAEMVLNALPLGAPRYLTAGEVDKAAAMLLSPMPLERAWTYRKAKAGFHGL</sequence>
<dbReference type="GO" id="GO:0046872">
    <property type="term" value="F:metal ion binding"/>
    <property type="evidence" value="ECO:0007669"/>
    <property type="project" value="UniProtKB-KW"/>
</dbReference>
<evidence type="ECO:0000256" key="1">
    <source>
        <dbReference type="ARBA" id="ARBA00022723"/>
    </source>
</evidence>